<dbReference type="Proteomes" id="UP000730481">
    <property type="component" value="Unassembled WGS sequence"/>
</dbReference>
<organism evidence="2 3">
    <name type="scientific">Fusarium beomiforme</name>
    <dbReference type="NCBI Taxonomy" id="44412"/>
    <lineage>
        <taxon>Eukaryota</taxon>
        <taxon>Fungi</taxon>
        <taxon>Dikarya</taxon>
        <taxon>Ascomycota</taxon>
        <taxon>Pezizomycotina</taxon>
        <taxon>Sordariomycetes</taxon>
        <taxon>Hypocreomycetidae</taxon>
        <taxon>Hypocreales</taxon>
        <taxon>Nectriaceae</taxon>
        <taxon>Fusarium</taxon>
        <taxon>Fusarium burgessii species complex</taxon>
    </lineage>
</organism>
<evidence type="ECO:0000313" key="3">
    <source>
        <dbReference type="Proteomes" id="UP000730481"/>
    </source>
</evidence>
<name>A0A9P5DXX6_9HYPO</name>
<sequence length="78" mass="9052">MNDGIDNINSNGGEDIEKPEYDLNRIYPNTQRMHSEEDDIDNDDDEIGWLSESDLFICKDRSLFPTRFQYITECGSAE</sequence>
<feature type="compositionally biased region" description="Low complexity" evidence="1">
    <location>
        <begin position="1"/>
        <end position="13"/>
    </location>
</feature>
<evidence type="ECO:0000256" key="1">
    <source>
        <dbReference type="SAM" id="MobiDB-lite"/>
    </source>
</evidence>
<proteinExistence type="predicted"/>
<accession>A0A9P5DXX6</accession>
<protein>
    <submittedName>
        <fullName evidence="2">Uncharacterized protein</fullName>
    </submittedName>
</protein>
<reference evidence="2" key="2">
    <citation type="submission" date="2020-02" db="EMBL/GenBank/DDBJ databases">
        <title>Identification and distribution of gene clusters putatively required for synthesis of sphingolipid metabolism inhibitors in phylogenetically diverse species of the filamentous fungus Fusarium.</title>
        <authorList>
            <person name="Kim H.-S."/>
            <person name="Busman M."/>
            <person name="Brown D.W."/>
            <person name="Divon H."/>
            <person name="Uhlig S."/>
            <person name="Proctor R.H."/>
        </authorList>
    </citation>
    <scope>NUCLEOTIDE SEQUENCE</scope>
    <source>
        <strain evidence="2">NRRL 25174</strain>
    </source>
</reference>
<gene>
    <name evidence="2" type="ORF">FBEOM_4603</name>
</gene>
<feature type="region of interest" description="Disordered" evidence="1">
    <location>
        <begin position="1"/>
        <end position="21"/>
    </location>
</feature>
<dbReference type="AlphaFoldDB" id="A0A9P5DXX6"/>
<comment type="caution">
    <text evidence="2">The sequence shown here is derived from an EMBL/GenBank/DDBJ whole genome shotgun (WGS) entry which is preliminary data.</text>
</comment>
<reference evidence="2" key="1">
    <citation type="journal article" date="2017" name="Mycologia">
        <title>Fusarium algeriense, sp. nov., a novel toxigenic crown rot pathogen of durum wheat from Algeria is nested in the Fusarium burgessii species complex.</title>
        <authorList>
            <person name="Laraba I."/>
            <person name="Keddad A."/>
            <person name="Boureghda H."/>
            <person name="Abdallah N."/>
            <person name="Vaughan M.M."/>
            <person name="Proctor R.H."/>
            <person name="Busman M."/>
            <person name="O'Donnell K."/>
        </authorList>
    </citation>
    <scope>NUCLEOTIDE SEQUENCE</scope>
    <source>
        <strain evidence="2">NRRL 25174</strain>
    </source>
</reference>
<evidence type="ECO:0000313" key="2">
    <source>
        <dbReference type="EMBL" id="KAF4341442.1"/>
    </source>
</evidence>
<dbReference type="EMBL" id="PVQB02000193">
    <property type="protein sequence ID" value="KAF4341442.1"/>
    <property type="molecule type" value="Genomic_DNA"/>
</dbReference>
<keyword evidence="3" id="KW-1185">Reference proteome</keyword>